<evidence type="ECO:0000256" key="4">
    <source>
        <dbReference type="ARBA" id="ARBA00023002"/>
    </source>
</evidence>
<reference evidence="7 8" key="1">
    <citation type="journal article" date="2023" name="G3 (Bethesda)">
        <title>A chromosome-length genome assembly and annotation of blackberry (Rubus argutus, cv. 'Hillquist').</title>
        <authorList>
            <person name="Bruna T."/>
            <person name="Aryal R."/>
            <person name="Dudchenko O."/>
            <person name="Sargent D.J."/>
            <person name="Mead D."/>
            <person name="Buti M."/>
            <person name="Cavallini A."/>
            <person name="Hytonen T."/>
            <person name="Andres J."/>
            <person name="Pham M."/>
            <person name="Weisz D."/>
            <person name="Mascagni F."/>
            <person name="Usai G."/>
            <person name="Natali L."/>
            <person name="Bassil N."/>
            <person name="Fernandez G.E."/>
            <person name="Lomsadze A."/>
            <person name="Armour M."/>
            <person name="Olukolu B."/>
            <person name="Poorten T."/>
            <person name="Britton C."/>
            <person name="Davik J."/>
            <person name="Ashrafi H."/>
            <person name="Aiden E.L."/>
            <person name="Borodovsky M."/>
            <person name="Worthington M."/>
        </authorList>
    </citation>
    <scope>NUCLEOTIDE SEQUENCE [LARGE SCALE GENOMIC DNA]</scope>
    <source>
        <strain evidence="7">PI 553951</strain>
    </source>
</reference>
<dbReference type="InterPro" id="IPR000447">
    <property type="entry name" value="G3P_DH_FAD-dep"/>
</dbReference>
<keyword evidence="8" id="KW-1185">Reference proteome</keyword>
<dbReference type="Proteomes" id="UP001457282">
    <property type="component" value="Unassembled WGS sequence"/>
</dbReference>
<dbReference type="GO" id="GO:0006072">
    <property type="term" value="P:glycerol-3-phosphate metabolic process"/>
    <property type="evidence" value="ECO:0007669"/>
    <property type="project" value="UniProtKB-UniRule"/>
</dbReference>
<dbReference type="PANTHER" id="PTHR11985:SF15">
    <property type="entry name" value="GLYCEROL-3-PHOSPHATE DEHYDROGENASE, MITOCHONDRIAL"/>
    <property type="match status" value="1"/>
</dbReference>
<dbReference type="PROSITE" id="PS00977">
    <property type="entry name" value="FAD_G3PDH_1"/>
    <property type="match status" value="1"/>
</dbReference>
<keyword evidence="2 5" id="KW-0285">Flavoprotein</keyword>
<dbReference type="InterPro" id="IPR036188">
    <property type="entry name" value="FAD/NAD-bd_sf"/>
</dbReference>
<feature type="domain" description="Alpha-glycerophosphate oxidase C-terminal" evidence="6">
    <location>
        <begin position="116"/>
        <end position="174"/>
    </location>
</feature>
<evidence type="ECO:0000313" key="7">
    <source>
        <dbReference type="EMBL" id="KAK9939716.1"/>
    </source>
</evidence>
<accession>A0AAW1XTV2</accession>
<keyword evidence="4 5" id="KW-0560">Oxidoreductase</keyword>
<dbReference type="Pfam" id="PF16901">
    <property type="entry name" value="DAO_C"/>
    <property type="match status" value="1"/>
</dbReference>
<evidence type="ECO:0000259" key="6">
    <source>
        <dbReference type="Pfam" id="PF16901"/>
    </source>
</evidence>
<comment type="cofactor">
    <cofactor evidence="5">
        <name>FAD</name>
        <dbReference type="ChEBI" id="CHEBI:57692"/>
    </cofactor>
</comment>
<comment type="similarity">
    <text evidence="5">Belongs to the FAD-dependent glycerol-3-phosphate dehydrogenase family.</text>
</comment>
<dbReference type="SUPFAM" id="SSF51905">
    <property type="entry name" value="FAD/NAD(P)-binding domain"/>
    <property type="match status" value="1"/>
</dbReference>
<dbReference type="GO" id="GO:0004368">
    <property type="term" value="F:glycerol-3-phosphate dehydrogenase (quinone) activity"/>
    <property type="evidence" value="ECO:0007669"/>
    <property type="project" value="UniProtKB-EC"/>
</dbReference>
<evidence type="ECO:0000256" key="3">
    <source>
        <dbReference type="ARBA" id="ARBA00022827"/>
    </source>
</evidence>
<protein>
    <recommendedName>
        <fullName evidence="1 5">Glycerol-3-phosphate dehydrogenase</fullName>
        <ecNumber evidence="1 5">1.1.5.3</ecNumber>
    </recommendedName>
</protein>
<sequence>MATAMLCRRRLRAVAVIATASGAFLLQPSFSFGNPSPQIAIVRQRINDPNVVVPPREIHESALMGANIGNPLDILVIGGGATGCGVALDGVTRGLRVGLVEREDFSSGTSSRSTKLIHGEAEVAYCARNEYCESAIDFIARRSRLAFLDTRAAGRALPRIIEILSAEHGWDNSRQKQELDKATEFLKTFKCSEIAQFHDGKKQLAINYSVKL</sequence>
<dbReference type="PANTHER" id="PTHR11985">
    <property type="entry name" value="GLYCEROL-3-PHOSPHATE DEHYDROGENASE"/>
    <property type="match status" value="1"/>
</dbReference>
<comment type="caution">
    <text evidence="7">The sequence shown here is derived from an EMBL/GenBank/DDBJ whole genome shotgun (WGS) entry which is preliminary data.</text>
</comment>
<dbReference type="GO" id="GO:0005739">
    <property type="term" value="C:mitochondrion"/>
    <property type="evidence" value="ECO:0007669"/>
    <property type="project" value="TreeGrafter"/>
</dbReference>
<dbReference type="Gene3D" id="3.50.50.60">
    <property type="entry name" value="FAD/NAD(P)-binding domain"/>
    <property type="match status" value="1"/>
</dbReference>
<keyword evidence="3" id="KW-0274">FAD</keyword>
<dbReference type="InterPro" id="IPR031656">
    <property type="entry name" value="DAO_C"/>
</dbReference>
<dbReference type="PRINTS" id="PR01001">
    <property type="entry name" value="FADG3PDH"/>
</dbReference>
<comment type="catalytic activity">
    <reaction evidence="5">
        <text>a quinone + sn-glycerol 3-phosphate = dihydroxyacetone phosphate + a quinol</text>
        <dbReference type="Rhea" id="RHEA:18977"/>
        <dbReference type="ChEBI" id="CHEBI:24646"/>
        <dbReference type="ChEBI" id="CHEBI:57597"/>
        <dbReference type="ChEBI" id="CHEBI:57642"/>
        <dbReference type="ChEBI" id="CHEBI:132124"/>
        <dbReference type="EC" id="1.1.5.3"/>
    </reaction>
</comment>
<dbReference type="EC" id="1.1.5.3" evidence="1 5"/>
<name>A0AAW1XTV2_RUBAR</name>
<dbReference type="EMBL" id="JBEDUW010000003">
    <property type="protein sequence ID" value="KAK9939716.1"/>
    <property type="molecule type" value="Genomic_DNA"/>
</dbReference>
<evidence type="ECO:0000313" key="8">
    <source>
        <dbReference type="Proteomes" id="UP001457282"/>
    </source>
</evidence>
<evidence type="ECO:0000256" key="2">
    <source>
        <dbReference type="ARBA" id="ARBA00022630"/>
    </source>
</evidence>
<evidence type="ECO:0000256" key="1">
    <source>
        <dbReference type="ARBA" id="ARBA00013029"/>
    </source>
</evidence>
<proteinExistence type="inferred from homology"/>
<organism evidence="7 8">
    <name type="scientific">Rubus argutus</name>
    <name type="common">Southern blackberry</name>
    <dbReference type="NCBI Taxonomy" id="59490"/>
    <lineage>
        <taxon>Eukaryota</taxon>
        <taxon>Viridiplantae</taxon>
        <taxon>Streptophyta</taxon>
        <taxon>Embryophyta</taxon>
        <taxon>Tracheophyta</taxon>
        <taxon>Spermatophyta</taxon>
        <taxon>Magnoliopsida</taxon>
        <taxon>eudicotyledons</taxon>
        <taxon>Gunneridae</taxon>
        <taxon>Pentapetalae</taxon>
        <taxon>rosids</taxon>
        <taxon>fabids</taxon>
        <taxon>Rosales</taxon>
        <taxon>Rosaceae</taxon>
        <taxon>Rosoideae</taxon>
        <taxon>Rosoideae incertae sedis</taxon>
        <taxon>Rubus</taxon>
    </lineage>
</organism>
<gene>
    <name evidence="7" type="ORF">M0R45_016405</name>
</gene>
<evidence type="ECO:0000256" key="5">
    <source>
        <dbReference type="RuleBase" id="RU361217"/>
    </source>
</evidence>
<dbReference type="AlphaFoldDB" id="A0AAW1XTV2"/>